<proteinExistence type="predicted"/>
<dbReference type="Proteomes" id="UP000017670">
    <property type="component" value="Unassembled WGS sequence"/>
</dbReference>
<evidence type="ECO:0000313" key="1">
    <source>
        <dbReference type="EMBL" id="ENW02914.1"/>
    </source>
</evidence>
<gene>
    <name evidence="1" type="ORF">F933_03320</name>
</gene>
<dbReference type="PATRIC" id="fig|1217648.3.peg.3233"/>
<name>N9FDG7_9GAMM</name>
<organism evidence="1 2">
    <name type="scientific">Acinetobacter beijerinckii CIP 110307</name>
    <dbReference type="NCBI Taxonomy" id="1217648"/>
    <lineage>
        <taxon>Bacteria</taxon>
        <taxon>Pseudomonadati</taxon>
        <taxon>Pseudomonadota</taxon>
        <taxon>Gammaproteobacteria</taxon>
        <taxon>Moraxellales</taxon>
        <taxon>Moraxellaceae</taxon>
        <taxon>Acinetobacter</taxon>
    </lineage>
</organism>
<sequence>MIFKILALKNFCIGNYRGNKGIGSIEGIQPSINFNGGLDYLGEYMYHCDDYIIAELGTCKQFREYITGLEKINSILEDCPFLEACKSTNTLTGSIITECQIWWETNIDLIFKPHLLKDFFTSELEHLQFQAMHLKMLELFRFCAKFGFIQLATSKN</sequence>
<accession>N9FDG7</accession>
<reference evidence="1 2" key="1">
    <citation type="submission" date="2013-02" db="EMBL/GenBank/DDBJ databases">
        <title>The Genome Sequence of Acinetobacter beijerinckii CIP 110307.</title>
        <authorList>
            <consortium name="The Broad Institute Genome Sequencing Platform"/>
            <consortium name="The Broad Institute Genome Sequencing Center for Infectious Disease"/>
            <person name="Cerqueira G."/>
            <person name="Feldgarden M."/>
            <person name="Courvalin P."/>
            <person name="Perichon B."/>
            <person name="Grillot-Courvalin C."/>
            <person name="Clermont D."/>
            <person name="Rocha E."/>
            <person name="Yoon E.-J."/>
            <person name="Nemec A."/>
            <person name="Walker B."/>
            <person name="Young S.K."/>
            <person name="Zeng Q."/>
            <person name="Gargeya S."/>
            <person name="Fitzgerald M."/>
            <person name="Haas B."/>
            <person name="Abouelleil A."/>
            <person name="Alvarado L."/>
            <person name="Arachchi H.M."/>
            <person name="Berlin A.M."/>
            <person name="Chapman S.B."/>
            <person name="Dewar J."/>
            <person name="Goldberg J."/>
            <person name="Griggs A."/>
            <person name="Gujja S."/>
            <person name="Hansen M."/>
            <person name="Howarth C."/>
            <person name="Imamovic A."/>
            <person name="Larimer J."/>
            <person name="McCowan C."/>
            <person name="Murphy C."/>
            <person name="Neiman D."/>
            <person name="Pearson M."/>
            <person name="Priest M."/>
            <person name="Roberts A."/>
            <person name="Saif S."/>
            <person name="Shea T."/>
            <person name="Sisk P."/>
            <person name="Sykes S."/>
            <person name="Wortman J."/>
            <person name="Nusbaum C."/>
            <person name="Birren B."/>
        </authorList>
    </citation>
    <scope>NUCLEOTIDE SEQUENCE [LARGE SCALE GENOMIC DNA]</scope>
    <source>
        <strain evidence="1 2">CIP 110307</strain>
    </source>
</reference>
<evidence type="ECO:0000313" key="2">
    <source>
        <dbReference type="Proteomes" id="UP000017670"/>
    </source>
</evidence>
<dbReference type="STRING" id="262668.GCA_000931715_00106"/>
<comment type="caution">
    <text evidence="1">The sequence shown here is derived from an EMBL/GenBank/DDBJ whole genome shotgun (WGS) entry which is preliminary data.</text>
</comment>
<keyword evidence="2" id="KW-1185">Reference proteome</keyword>
<dbReference type="eggNOG" id="ENOG5031SJ6">
    <property type="taxonomic scope" value="Bacteria"/>
</dbReference>
<dbReference type="EMBL" id="APQL01000013">
    <property type="protein sequence ID" value="ENW02914.1"/>
    <property type="molecule type" value="Genomic_DNA"/>
</dbReference>
<dbReference type="AlphaFoldDB" id="N9FDG7"/>
<protein>
    <submittedName>
        <fullName evidence="1">Uncharacterized protein</fullName>
    </submittedName>
</protein>
<dbReference type="HOGENOM" id="CLU_1631773_0_0_6"/>